<dbReference type="Proteomes" id="UP001163223">
    <property type="component" value="Chromosome"/>
</dbReference>
<evidence type="ECO:0000313" key="1">
    <source>
        <dbReference type="EMBL" id="WAJ27041.1"/>
    </source>
</evidence>
<organism evidence="1 2">
    <name type="scientific">Antarcticirhabdus aurantiaca</name>
    <dbReference type="NCBI Taxonomy" id="2606717"/>
    <lineage>
        <taxon>Bacteria</taxon>
        <taxon>Pseudomonadati</taxon>
        <taxon>Pseudomonadota</taxon>
        <taxon>Alphaproteobacteria</taxon>
        <taxon>Hyphomicrobiales</taxon>
        <taxon>Aurantimonadaceae</taxon>
        <taxon>Antarcticirhabdus</taxon>
    </lineage>
</organism>
<evidence type="ECO:0000313" key="2">
    <source>
        <dbReference type="Proteomes" id="UP001163223"/>
    </source>
</evidence>
<gene>
    <name evidence="1" type="ORF">OXU80_19545</name>
</gene>
<sequence>MARAVRDAKMETRAARARLPVQNKPHWRCLVPGALHLGYTRRRADQPGAWSARRYLGKDARGVGRYSEERLGLADDYQDADGTLYLSFADAQRAAHERVAAARAEVAAVADEASRPPTVAEAVADYVAHLRLERPGALREVEGRARTHILPAFGERRVDALTTDALVRWRDAMAAAPARLRTRPGEQQRHKTAAVGDALRSRRATVNRTVTVLKAVLNHAFRLGRVADDTAWRRVKPFGRVDAARPGHLSEEEAARLLNAANAASGFRDLVHAALMTGCRYGELCALEVRDFARGRITIRMSKSGKARQVRLSDEGAEFFRSLTAGRPADERMLLRGDGAPWGPSHQSRPMLVACRAARVEPIGFHQLRHTWASLSVMNSMPLMVVAENLGHADTRMVEKHYGHLTEDYMDEAVRAAAPRFGVARQSSVVPLRRAP</sequence>
<dbReference type="EMBL" id="CP113520">
    <property type="protein sequence ID" value="WAJ27041.1"/>
    <property type="molecule type" value="Genomic_DNA"/>
</dbReference>
<accession>A0ACD4NJT5</accession>
<reference evidence="1" key="1">
    <citation type="submission" date="2022-11" db="EMBL/GenBank/DDBJ databases">
        <title>beta-Carotene-producing bacterium, Jeongeuplla avenae sp. nov., alleviates the salt stress of Arabidopsis seedlings.</title>
        <authorList>
            <person name="Jiang L."/>
            <person name="Lee J."/>
        </authorList>
    </citation>
    <scope>NUCLEOTIDE SEQUENCE</scope>
    <source>
        <strain evidence="1">DY_R2A_6</strain>
    </source>
</reference>
<keyword evidence="2" id="KW-1185">Reference proteome</keyword>
<name>A0ACD4NJT5_9HYPH</name>
<protein>
    <submittedName>
        <fullName evidence="1">Site-specific integrase</fullName>
    </submittedName>
</protein>
<proteinExistence type="predicted"/>